<gene>
    <name evidence="2" type="ORF">BGZ80_008838</name>
</gene>
<evidence type="ECO:0000313" key="2">
    <source>
        <dbReference type="EMBL" id="KAF9991881.1"/>
    </source>
</evidence>
<feature type="coiled-coil region" evidence="1">
    <location>
        <begin position="152"/>
        <end position="186"/>
    </location>
</feature>
<evidence type="ECO:0000313" key="3">
    <source>
        <dbReference type="Proteomes" id="UP000703661"/>
    </source>
</evidence>
<dbReference type="Proteomes" id="UP000703661">
    <property type="component" value="Unassembled WGS sequence"/>
</dbReference>
<name>A0A9P6MC63_9FUNG</name>
<protein>
    <submittedName>
        <fullName evidence="2">Uncharacterized protein</fullName>
    </submittedName>
</protein>
<keyword evidence="3" id="KW-1185">Reference proteome</keyword>
<dbReference type="EMBL" id="JAAAID010004935">
    <property type="protein sequence ID" value="KAF9991881.1"/>
    <property type="molecule type" value="Genomic_DNA"/>
</dbReference>
<dbReference type="AlphaFoldDB" id="A0A9P6MC63"/>
<proteinExistence type="predicted"/>
<feature type="non-terminal residue" evidence="2">
    <location>
        <position position="190"/>
    </location>
</feature>
<organism evidence="2 3">
    <name type="scientific">Entomortierella chlamydospora</name>
    <dbReference type="NCBI Taxonomy" id="101097"/>
    <lineage>
        <taxon>Eukaryota</taxon>
        <taxon>Fungi</taxon>
        <taxon>Fungi incertae sedis</taxon>
        <taxon>Mucoromycota</taxon>
        <taxon>Mortierellomycotina</taxon>
        <taxon>Mortierellomycetes</taxon>
        <taxon>Mortierellales</taxon>
        <taxon>Mortierellaceae</taxon>
        <taxon>Entomortierella</taxon>
    </lineage>
</organism>
<evidence type="ECO:0000256" key="1">
    <source>
        <dbReference type="SAM" id="Coils"/>
    </source>
</evidence>
<keyword evidence="1" id="KW-0175">Coiled coil</keyword>
<accession>A0A9P6MC63</accession>
<reference evidence="2" key="1">
    <citation type="journal article" date="2020" name="Fungal Divers.">
        <title>Resolving the Mortierellaceae phylogeny through synthesis of multi-gene phylogenetics and phylogenomics.</title>
        <authorList>
            <person name="Vandepol N."/>
            <person name="Liber J."/>
            <person name="Desiro A."/>
            <person name="Na H."/>
            <person name="Kennedy M."/>
            <person name="Barry K."/>
            <person name="Grigoriev I.V."/>
            <person name="Miller A.N."/>
            <person name="O'Donnell K."/>
            <person name="Stajich J.E."/>
            <person name="Bonito G."/>
        </authorList>
    </citation>
    <scope>NUCLEOTIDE SEQUENCE</scope>
    <source>
        <strain evidence="2">NRRL 2769</strain>
    </source>
</reference>
<comment type="caution">
    <text evidence="2">The sequence shown here is derived from an EMBL/GenBank/DDBJ whole genome shotgun (WGS) entry which is preliminary data.</text>
</comment>
<sequence length="190" mass="22585">MRLMDSVLVDKLNAILDAQRKTVDSKDGVQGAILRELYEMETRLNSLRSEERDLEEYIKEYNTDDLVMLEELTFDEQWRFFQLNKDHSMNFPEQEHIIHKKNVLSENVEISKEQGGEGHNFWNIVYRRHSYEDGTLHAKLYTTRSSIHREKISENESKLSYLRSTLQRVENELAEYSSKHQSEMADIQKL</sequence>